<evidence type="ECO:0000256" key="1">
    <source>
        <dbReference type="ARBA" id="ARBA00005695"/>
    </source>
</evidence>
<keyword evidence="3 4" id="KW-0732">Signal</keyword>
<dbReference type="InterPro" id="IPR039424">
    <property type="entry name" value="SBP_5"/>
</dbReference>
<protein>
    <recommendedName>
        <fullName evidence="5">Solute-binding protein family 5 domain-containing protein</fullName>
    </recommendedName>
</protein>
<keyword evidence="7" id="KW-1185">Reference proteome</keyword>
<feature type="chain" id="PRO_5039610730" description="Solute-binding protein family 5 domain-containing protein" evidence="4">
    <location>
        <begin position="24"/>
        <end position="648"/>
    </location>
</feature>
<feature type="domain" description="Solute-binding protein family 5" evidence="5">
    <location>
        <begin position="91"/>
        <end position="504"/>
    </location>
</feature>
<dbReference type="GO" id="GO:0015833">
    <property type="term" value="P:peptide transport"/>
    <property type="evidence" value="ECO:0007669"/>
    <property type="project" value="TreeGrafter"/>
</dbReference>
<sequence length="648" mass="74388">MMKKRAISILMTTCLLFGLAACGGPPPGEETTATTSAKTEVKKGEKVYITEGAIPDPATFIANQHSEAGTGNFGDLAYEGLMRYQRGTDDIQMQLAESYTNEGNKTIFKLRPDVKYNDGEPFTSKDIWAFYAINPNTPVEYLESVETPDDFTVEFVWREPAPSEQLRTMLITREIHHARCPYHIYGKYADELSNLWAQLPDLTQKQIDEGVKAPWGKDRTADPKTAAKIDDVYKQYTHHEEKEHYVIGTGPYVNVLGHTMNEATLIPNKYYWNKDVRLFDKVIIKKTTGETKANMMMNEDIYAMDGTLPKDMTEKVLSSNKNVIYYPMKDPACMGVYFNTKSERVPLDKKEFRQALNYIVDREAIRDIGSYQSDTNPYSTTVIPPSMLEKYLSPEVIDKMRNYSTDHDKAAELLESIGCTKKGDEWLSPEGKPMKMVVGIDKGWYVATLIAPALANQFKKFGIDCEVKAMDGSMYGKAADDEHQFDMSFDWMNIAWTFSHPFFSLSEFFDAGNGMFKKMNFPFDENRKLSTLELEDWDGNKFNPWAWTQGMLRESDENVNKDHYERMIWATNENAFGINFFQNTTGYWENMKYVSGLPMLDKLTDDRWMPIAETEEEDIQVRNLNIGQSGYIRKMWMLQPPEDKEEGK</sequence>
<dbReference type="RefSeq" id="WP_193736058.1">
    <property type="nucleotide sequence ID" value="NZ_CP063304.1"/>
</dbReference>
<reference evidence="6 7" key="1">
    <citation type="submission" date="2020-10" db="EMBL/GenBank/DDBJ databases">
        <title>Blautia liquoris sp.nov., isolated from the mud in a fermentation cellar used for the production of Chinese strong-flavoured liquor.</title>
        <authorList>
            <person name="Lu L."/>
        </authorList>
    </citation>
    <scope>NUCLEOTIDE SEQUENCE [LARGE SCALE GENOMIC DNA]</scope>
    <source>
        <strain evidence="6 7">LZLJ-3</strain>
    </source>
</reference>
<evidence type="ECO:0000256" key="3">
    <source>
        <dbReference type="ARBA" id="ARBA00022729"/>
    </source>
</evidence>
<evidence type="ECO:0000256" key="4">
    <source>
        <dbReference type="SAM" id="SignalP"/>
    </source>
</evidence>
<accession>A0A7M2RHX9</accession>
<dbReference type="Gene3D" id="3.40.190.10">
    <property type="entry name" value="Periplasmic binding protein-like II"/>
    <property type="match status" value="1"/>
</dbReference>
<name>A0A7M2RHX9_9FIRM</name>
<dbReference type="KEGG" id="bliq:INP51_01820"/>
<proteinExistence type="inferred from homology"/>
<dbReference type="InterPro" id="IPR000914">
    <property type="entry name" value="SBP_5_dom"/>
</dbReference>
<dbReference type="Gene3D" id="3.10.105.10">
    <property type="entry name" value="Dipeptide-binding Protein, Domain 3"/>
    <property type="match status" value="1"/>
</dbReference>
<dbReference type="PROSITE" id="PS51257">
    <property type="entry name" value="PROKAR_LIPOPROTEIN"/>
    <property type="match status" value="1"/>
</dbReference>
<feature type="signal peptide" evidence="4">
    <location>
        <begin position="1"/>
        <end position="23"/>
    </location>
</feature>
<evidence type="ECO:0000256" key="2">
    <source>
        <dbReference type="ARBA" id="ARBA00022448"/>
    </source>
</evidence>
<dbReference type="PANTHER" id="PTHR30290:SF9">
    <property type="entry name" value="OLIGOPEPTIDE-BINDING PROTEIN APPA"/>
    <property type="match status" value="1"/>
</dbReference>
<comment type="similarity">
    <text evidence="1">Belongs to the bacterial solute-binding protein 5 family.</text>
</comment>
<dbReference type="GO" id="GO:1904680">
    <property type="term" value="F:peptide transmembrane transporter activity"/>
    <property type="evidence" value="ECO:0007669"/>
    <property type="project" value="TreeGrafter"/>
</dbReference>
<dbReference type="SUPFAM" id="SSF53850">
    <property type="entry name" value="Periplasmic binding protein-like II"/>
    <property type="match status" value="1"/>
</dbReference>
<dbReference type="PANTHER" id="PTHR30290">
    <property type="entry name" value="PERIPLASMIC BINDING COMPONENT OF ABC TRANSPORTER"/>
    <property type="match status" value="1"/>
</dbReference>
<dbReference type="Pfam" id="PF00496">
    <property type="entry name" value="SBP_bac_5"/>
    <property type="match status" value="1"/>
</dbReference>
<dbReference type="Proteomes" id="UP000593601">
    <property type="component" value="Chromosome"/>
</dbReference>
<evidence type="ECO:0000313" key="6">
    <source>
        <dbReference type="EMBL" id="QOV19738.1"/>
    </source>
</evidence>
<dbReference type="AlphaFoldDB" id="A0A7M2RHX9"/>
<evidence type="ECO:0000259" key="5">
    <source>
        <dbReference type="Pfam" id="PF00496"/>
    </source>
</evidence>
<dbReference type="EMBL" id="CP063304">
    <property type="protein sequence ID" value="QOV19738.1"/>
    <property type="molecule type" value="Genomic_DNA"/>
</dbReference>
<gene>
    <name evidence="6" type="ORF">INP51_01820</name>
</gene>
<keyword evidence="2" id="KW-0813">Transport</keyword>
<organism evidence="6 7">
    <name type="scientific">Blautia liquoris</name>
    <dbReference type="NCBI Taxonomy" id="2779518"/>
    <lineage>
        <taxon>Bacteria</taxon>
        <taxon>Bacillati</taxon>
        <taxon>Bacillota</taxon>
        <taxon>Clostridia</taxon>
        <taxon>Lachnospirales</taxon>
        <taxon>Lachnospiraceae</taxon>
        <taxon>Blautia</taxon>
    </lineage>
</organism>
<evidence type="ECO:0000313" key="7">
    <source>
        <dbReference type="Proteomes" id="UP000593601"/>
    </source>
</evidence>